<dbReference type="Proteomes" id="UP001289374">
    <property type="component" value="Unassembled WGS sequence"/>
</dbReference>
<feature type="coiled-coil region" evidence="1">
    <location>
        <begin position="7"/>
        <end position="34"/>
    </location>
</feature>
<dbReference type="AlphaFoldDB" id="A0AAE1WWM1"/>
<name>A0AAE1WWM1_9LAMI</name>
<reference evidence="3" key="2">
    <citation type="journal article" date="2024" name="Plant">
        <title>Genomic evolution and insights into agronomic trait innovations of Sesamum species.</title>
        <authorList>
            <person name="Miao H."/>
            <person name="Wang L."/>
            <person name="Qu L."/>
            <person name="Liu H."/>
            <person name="Sun Y."/>
            <person name="Le M."/>
            <person name="Wang Q."/>
            <person name="Wei S."/>
            <person name="Zheng Y."/>
            <person name="Lin W."/>
            <person name="Duan Y."/>
            <person name="Cao H."/>
            <person name="Xiong S."/>
            <person name="Wang X."/>
            <person name="Wei L."/>
            <person name="Li C."/>
            <person name="Ma Q."/>
            <person name="Ju M."/>
            <person name="Zhao R."/>
            <person name="Li G."/>
            <person name="Mu C."/>
            <person name="Tian Q."/>
            <person name="Mei H."/>
            <person name="Zhang T."/>
            <person name="Gao T."/>
            <person name="Zhang H."/>
        </authorList>
    </citation>
    <scope>NUCLEOTIDE SEQUENCE</scope>
    <source>
        <strain evidence="3">K16</strain>
    </source>
</reference>
<evidence type="ECO:0000256" key="2">
    <source>
        <dbReference type="SAM" id="Phobius"/>
    </source>
</evidence>
<protein>
    <submittedName>
        <fullName evidence="3">Vesicle-associated protein 2-1</fullName>
    </submittedName>
</protein>
<keyword evidence="2" id="KW-0812">Transmembrane</keyword>
<keyword evidence="2" id="KW-1133">Transmembrane helix</keyword>
<organism evidence="3 4">
    <name type="scientific">Sesamum angolense</name>
    <dbReference type="NCBI Taxonomy" id="2727404"/>
    <lineage>
        <taxon>Eukaryota</taxon>
        <taxon>Viridiplantae</taxon>
        <taxon>Streptophyta</taxon>
        <taxon>Embryophyta</taxon>
        <taxon>Tracheophyta</taxon>
        <taxon>Spermatophyta</taxon>
        <taxon>Magnoliopsida</taxon>
        <taxon>eudicotyledons</taxon>
        <taxon>Gunneridae</taxon>
        <taxon>Pentapetalae</taxon>
        <taxon>asterids</taxon>
        <taxon>lamiids</taxon>
        <taxon>Lamiales</taxon>
        <taxon>Pedaliaceae</taxon>
        <taxon>Sesamum</taxon>
    </lineage>
</organism>
<comment type="caution">
    <text evidence="3">The sequence shown here is derived from an EMBL/GenBank/DDBJ whole genome shotgun (WGS) entry which is preliminary data.</text>
</comment>
<evidence type="ECO:0000256" key="1">
    <source>
        <dbReference type="SAM" id="Coils"/>
    </source>
</evidence>
<keyword evidence="1" id="KW-0175">Coiled coil</keyword>
<keyword evidence="4" id="KW-1185">Reference proteome</keyword>
<proteinExistence type="predicted"/>
<keyword evidence="2" id="KW-0472">Membrane</keyword>
<gene>
    <name evidence="3" type="ORF">Sango_1152800</name>
</gene>
<evidence type="ECO:0000313" key="4">
    <source>
        <dbReference type="Proteomes" id="UP001289374"/>
    </source>
</evidence>
<dbReference type="EMBL" id="JACGWL010000006">
    <property type="protein sequence ID" value="KAK4400467.1"/>
    <property type="molecule type" value="Genomic_DNA"/>
</dbReference>
<sequence length="77" mass="8920">MLQNQGLQRLKDERDEAVRQTKQLQQDLEILNRRRSRKNMPSLSIKFSLLVGVIGITVVSLAMAFDAYQNKRAFSQQ</sequence>
<evidence type="ECO:0000313" key="3">
    <source>
        <dbReference type="EMBL" id="KAK4400467.1"/>
    </source>
</evidence>
<feature type="transmembrane region" description="Helical" evidence="2">
    <location>
        <begin position="43"/>
        <end position="65"/>
    </location>
</feature>
<reference evidence="3" key="1">
    <citation type="submission" date="2020-06" db="EMBL/GenBank/DDBJ databases">
        <authorList>
            <person name="Li T."/>
            <person name="Hu X."/>
            <person name="Zhang T."/>
            <person name="Song X."/>
            <person name="Zhang H."/>
            <person name="Dai N."/>
            <person name="Sheng W."/>
            <person name="Hou X."/>
            <person name="Wei L."/>
        </authorList>
    </citation>
    <scope>NUCLEOTIDE SEQUENCE</scope>
    <source>
        <strain evidence="3">K16</strain>
        <tissue evidence="3">Leaf</tissue>
    </source>
</reference>
<accession>A0AAE1WWM1</accession>